<dbReference type="GO" id="GO:0004029">
    <property type="term" value="F:aldehyde dehydrogenase (NAD+) activity"/>
    <property type="evidence" value="ECO:0007669"/>
    <property type="project" value="UniProtKB-EC"/>
</dbReference>
<keyword evidence="2 4" id="KW-0560">Oxidoreductase</keyword>
<protein>
    <submittedName>
        <fullName evidence="6">Aldehyde dehydrogenase (NAD+)</fullName>
        <ecNumber evidence="6">1.2.1.3</ecNumber>
    </submittedName>
</protein>
<evidence type="ECO:0000256" key="1">
    <source>
        <dbReference type="ARBA" id="ARBA00022857"/>
    </source>
</evidence>
<proteinExistence type="inferred from homology"/>
<dbReference type="Proteomes" id="UP001184614">
    <property type="component" value="Unassembled WGS sequence"/>
</dbReference>
<evidence type="ECO:0000256" key="4">
    <source>
        <dbReference type="RuleBase" id="RU003345"/>
    </source>
</evidence>
<evidence type="ECO:0000313" key="7">
    <source>
        <dbReference type="Proteomes" id="UP001184614"/>
    </source>
</evidence>
<dbReference type="Gene3D" id="3.40.605.10">
    <property type="entry name" value="Aldehyde Dehydrogenase, Chain A, domain 1"/>
    <property type="match status" value="1"/>
</dbReference>
<evidence type="ECO:0000256" key="2">
    <source>
        <dbReference type="ARBA" id="ARBA00023002"/>
    </source>
</evidence>
<dbReference type="EC" id="1.2.1.3" evidence="6"/>
<reference evidence="6 7" key="1">
    <citation type="submission" date="2023-07" db="EMBL/GenBank/DDBJ databases">
        <title>Sorghum-associated microbial communities from plants grown in Nebraska, USA.</title>
        <authorList>
            <person name="Schachtman D."/>
        </authorList>
    </citation>
    <scope>NUCLEOTIDE SEQUENCE [LARGE SCALE GENOMIC DNA]</scope>
    <source>
        <strain evidence="6 7">DS1730</strain>
    </source>
</reference>
<dbReference type="PANTHER" id="PTHR11699">
    <property type="entry name" value="ALDEHYDE DEHYDROGENASE-RELATED"/>
    <property type="match status" value="1"/>
</dbReference>
<accession>A0ABU1MF58</accession>
<dbReference type="Gene3D" id="3.40.309.10">
    <property type="entry name" value="Aldehyde Dehydrogenase, Chain A, domain 2"/>
    <property type="match status" value="1"/>
</dbReference>
<sequence>MALDQLMWIDSTKVFINGEWVIPAGGETIAVEDPSTGEVIGKIARGTPAEVDAAVSAANAALNGEWGRMTATQRGRILMKMSELVLKRAEELAMIETLDVGKPLNQSRNDSIALARYLEFYAGAADKLMGTTIPYQEGFTVYTLREPHGVCGIIIPWNYPMQILGRGVGAALAAGNTCVLKPAEDASLSSLAFAAIAHEAGLPAGVLNVVTGYGADVGATLSSHSGIQHISFTGSVGTGVAIQTAAAKNVVPVTLELGGKSPHIVFDDVDLEKAMPVLVGACMQNAGQTCSAASRVLVQRGIYEDVKRRMIEIYEGLVVGPAVESHNLGPVVSKKQKQIVSDFIERGKAELNIAAQGKLHADAPAAGNYVLPTLFSEVEPDHALAQQEIFGPVQVLIPFDSEEDALRIANGTEYGLVAGVWTRDGGRQLRMARKLHSGQVFINNYGAGGGIELPFGGVGKSGHGREKGFEALYGFTHVKTVTISHG</sequence>
<evidence type="ECO:0000259" key="5">
    <source>
        <dbReference type="Pfam" id="PF00171"/>
    </source>
</evidence>
<dbReference type="CDD" id="cd07109">
    <property type="entry name" value="ALDH_AAS00426"/>
    <property type="match status" value="1"/>
</dbReference>
<dbReference type="InterPro" id="IPR016161">
    <property type="entry name" value="Ald_DH/histidinol_DH"/>
</dbReference>
<gene>
    <name evidence="6" type="ORF">J2782_004442</name>
</gene>
<comment type="similarity">
    <text evidence="4">Belongs to the aldehyde dehydrogenase family.</text>
</comment>
<dbReference type="EMBL" id="JAVDQT010000014">
    <property type="protein sequence ID" value="MDR6434689.1"/>
    <property type="molecule type" value="Genomic_DNA"/>
</dbReference>
<evidence type="ECO:0000313" key="6">
    <source>
        <dbReference type="EMBL" id="MDR6434689.1"/>
    </source>
</evidence>
<dbReference type="Pfam" id="PF00171">
    <property type="entry name" value="Aldedh"/>
    <property type="match status" value="1"/>
</dbReference>
<feature type="active site" evidence="3">
    <location>
        <position position="256"/>
    </location>
</feature>
<keyword evidence="1" id="KW-0521">NADP</keyword>
<name>A0ABU1MF58_9HYPH</name>
<dbReference type="InterPro" id="IPR016162">
    <property type="entry name" value="Ald_DH_N"/>
</dbReference>
<evidence type="ECO:0000256" key="3">
    <source>
        <dbReference type="PROSITE-ProRule" id="PRU10007"/>
    </source>
</evidence>
<keyword evidence="7" id="KW-1185">Reference proteome</keyword>
<organism evidence="6 7">
    <name type="scientific">Brucella pseudogrignonensis</name>
    <dbReference type="NCBI Taxonomy" id="419475"/>
    <lineage>
        <taxon>Bacteria</taxon>
        <taxon>Pseudomonadati</taxon>
        <taxon>Pseudomonadota</taxon>
        <taxon>Alphaproteobacteria</taxon>
        <taxon>Hyphomicrobiales</taxon>
        <taxon>Brucellaceae</taxon>
        <taxon>Brucella/Ochrobactrum group</taxon>
        <taxon>Brucella</taxon>
    </lineage>
</organism>
<feature type="domain" description="Aldehyde dehydrogenase" evidence="5">
    <location>
        <begin position="20"/>
        <end position="481"/>
    </location>
</feature>
<dbReference type="SUPFAM" id="SSF53720">
    <property type="entry name" value="ALDH-like"/>
    <property type="match status" value="1"/>
</dbReference>
<dbReference type="InterPro" id="IPR016163">
    <property type="entry name" value="Ald_DH_C"/>
</dbReference>
<dbReference type="InterPro" id="IPR015590">
    <property type="entry name" value="Aldehyde_DH_dom"/>
</dbReference>
<dbReference type="RefSeq" id="WP_310016159.1">
    <property type="nucleotide sequence ID" value="NZ_JAVDQT010000014.1"/>
</dbReference>
<dbReference type="PROSITE" id="PS00687">
    <property type="entry name" value="ALDEHYDE_DEHYDR_GLU"/>
    <property type="match status" value="1"/>
</dbReference>
<dbReference type="InterPro" id="IPR029510">
    <property type="entry name" value="Ald_DH_CS_GLU"/>
</dbReference>
<comment type="caution">
    <text evidence="6">The sequence shown here is derived from an EMBL/GenBank/DDBJ whole genome shotgun (WGS) entry which is preliminary data.</text>
</comment>